<evidence type="ECO:0000256" key="9">
    <source>
        <dbReference type="ARBA" id="ARBA00023136"/>
    </source>
</evidence>
<keyword evidence="11" id="KW-1185">Reference proteome</keyword>
<dbReference type="SUPFAM" id="SSF82093">
    <property type="entry name" value="Heme chaperone CcmE"/>
    <property type="match status" value="1"/>
</dbReference>
<name>A0ABV0IJQ2_9MICC</name>
<keyword evidence="4" id="KW-0479">Metal-binding</keyword>
<evidence type="ECO:0000256" key="2">
    <source>
        <dbReference type="ARBA" id="ARBA00022617"/>
    </source>
</evidence>
<proteinExistence type="predicted"/>
<sequence>MTDRAGPSWITPRAVRVSILLAACAGLAGLGVAAADDGMSYFRTPSELVGTTQRGDAVRLGGMVQPGSMVETVEESTVILTDGASDVTVSYPGRLPDVVREGEGAVVDGTMGADGVIMADDIVLRHSNEYRAPGEVAP</sequence>
<keyword evidence="3" id="KW-0812">Transmembrane</keyword>
<dbReference type="EMBL" id="JBDXMX010000004">
    <property type="protein sequence ID" value="MEO9248243.1"/>
    <property type="molecule type" value="Genomic_DNA"/>
</dbReference>
<evidence type="ECO:0000256" key="7">
    <source>
        <dbReference type="ARBA" id="ARBA00022989"/>
    </source>
</evidence>
<keyword evidence="7" id="KW-1133">Transmembrane helix</keyword>
<dbReference type="Proteomes" id="UP001484097">
    <property type="component" value="Unassembled WGS sequence"/>
</dbReference>
<dbReference type="InterPro" id="IPR036127">
    <property type="entry name" value="CcmE-like_sf"/>
</dbReference>
<dbReference type="InterPro" id="IPR012340">
    <property type="entry name" value="NA-bd_OB-fold"/>
</dbReference>
<keyword evidence="6" id="KW-0735">Signal-anchor</keyword>
<evidence type="ECO:0000256" key="6">
    <source>
        <dbReference type="ARBA" id="ARBA00022968"/>
    </source>
</evidence>
<comment type="caution">
    <text evidence="10">The sequence shown here is derived from an EMBL/GenBank/DDBJ whole genome shotgun (WGS) entry which is preliminary data.</text>
</comment>
<dbReference type="PANTHER" id="PTHR34128:SF2">
    <property type="entry name" value="CYTOCHROME C-TYPE BIOGENESIS PROTEIN CCME HOMOLOG, MITOCHONDRIAL"/>
    <property type="match status" value="1"/>
</dbReference>
<accession>A0ABV0IJQ2</accession>
<keyword evidence="9" id="KW-0472">Membrane</keyword>
<dbReference type="PANTHER" id="PTHR34128">
    <property type="entry name" value="CYTOCHROME C-TYPE BIOGENESIS PROTEIN CCME HOMOLOG, MITOCHONDRIAL"/>
    <property type="match status" value="1"/>
</dbReference>
<keyword evidence="2" id="KW-0349">Heme</keyword>
<evidence type="ECO:0000256" key="4">
    <source>
        <dbReference type="ARBA" id="ARBA00022723"/>
    </source>
</evidence>
<protein>
    <submittedName>
        <fullName evidence="10">Cytochrome c maturation protein CcmE</fullName>
    </submittedName>
</protein>
<dbReference type="RefSeq" id="WP_347920843.1">
    <property type="nucleotide sequence ID" value="NZ_JBDXMX010000004.1"/>
</dbReference>
<comment type="subcellular location">
    <subcellularLocation>
        <location evidence="1">Membrane</location>
    </subcellularLocation>
</comment>
<organism evidence="10 11">
    <name type="scientific">Citricoccus nitrophenolicus</name>
    <dbReference type="NCBI Taxonomy" id="863575"/>
    <lineage>
        <taxon>Bacteria</taxon>
        <taxon>Bacillati</taxon>
        <taxon>Actinomycetota</taxon>
        <taxon>Actinomycetes</taxon>
        <taxon>Micrococcales</taxon>
        <taxon>Micrococcaceae</taxon>
        <taxon>Citricoccus</taxon>
    </lineage>
</organism>
<dbReference type="InterPro" id="IPR004329">
    <property type="entry name" value="CcmE"/>
</dbReference>
<reference evidence="10 11" key="1">
    <citation type="submission" date="2024-05" db="EMBL/GenBank/DDBJ databases">
        <authorList>
            <person name="Yi C."/>
        </authorList>
    </citation>
    <scope>NUCLEOTIDE SEQUENCE [LARGE SCALE GENOMIC DNA]</scope>
    <source>
        <strain evidence="10 11">XS13</strain>
    </source>
</reference>
<dbReference type="Gene3D" id="2.40.50.140">
    <property type="entry name" value="Nucleic acid-binding proteins"/>
    <property type="match status" value="1"/>
</dbReference>
<evidence type="ECO:0000256" key="5">
    <source>
        <dbReference type="ARBA" id="ARBA00022748"/>
    </source>
</evidence>
<evidence type="ECO:0000313" key="11">
    <source>
        <dbReference type="Proteomes" id="UP001484097"/>
    </source>
</evidence>
<dbReference type="Pfam" id="PF03100">
    <property type="entry name" value="CcmE"/>
    <property type="match status" value="1"/>
</dbReference>
<keyword evidence="8" id="KW-0408">Iron</keyword>
<keyword evidence="5" id="KW-0201">Cytochrome c-type biogenesis</keyword>
<evidence type="ECO:0000313" key="10">
    <source>
        <dbReference type="EMBL" id="MEO9248243.1"/>
    </source>
</evidence>
<evidence type="ECO:0000256" key="1">
    <source>
        <dbReference type="ARBA" id="ARBA00004370"/>
    </source>
</evidence>
<evidence type="ECO:0000256" key="8">
    <source>
        <dbReference type="ARBA" id="ARBA00023004"/>
    </source>
</evidence>
<evidence type="ECO:0000256" key="3">
    <source>
        <dbReference type="ARBA" id="ARBA00022692"/>
    </source>
</evidence>
<gene>
    <name evidence="10" type="ORF">ABDK96_11160</name>
</gene>